<proteinExistence type="predicted"/>
<accession>A0ABR4CB93</accession>
<keyword evidence="2" id="KW-1185">Reference proteome</keyword>
<dbReference type="Proteomes" id="UP001595075">
    <property type="component" value="Unassembled WGS sequence"/>
</dbReference>
<sequence length="129" mass="14213">MDTRRRKLVNNDALNTNIKVSSPLTDFPHLDSNVVVHANTGADLQCSDDASVGPKPDELLGSASLRPCPESSDHRTISFKSHSLIFCHPSKHQNSDILELLSRGITPGWSQQDINQRHELAANLELHAN</sequence>
<name>A0ABR4CB93_9HELO</name>
<organism evidence="1 2">
    <name type="scientific">Oculimacula yallundae</name>
    <dbReference type="NCBI Taxonomy" id="86028"/>
    <lineage>
        <taxon>Eukaryota</taxon>
        <taxon>Fungi</taxon>
        <taxon>Dikarya</taxon>
        <taxon>Ascomycota</taxon>
        <taxon>Pezizomycotina</taxon>
        <taxon>Leotiomycetes</taxon>
        <taxon>Helotiales</taxon>
        <taxon>Ploettnerulaceae</taxon>
        <taxon>Oculimacula</taxon>
    </lineage>
</organism>
<gene>
    <name evidence="1" type="ORF">VTL71DRAFT_2798</name>
</gene>
<evidence type="ECO:0000313" key="2">
    <source>
        <dbReference type="Proteomes" id="UP001595075"/>
    </source>
</evidence>
<dbReference type="EMBL" id="JAZHXI010000011">
    <property type="protein sequence ID" value="KAL2066726.1"/>
    <property type="molecule type" value="Genomic_DNA"/>
</dbReference>
<reference evidence="1 2" key="1">
    <citation type="journal article" date="2024" name="Commun. Biol.">
        <title>Comparative genomic analysis of thermophilic fungi reveals convergent evolutionary adaptations and gene losses.</title>
        <authorList>
            <person name="Steindorff A.S."/>
            <person name="Aguilar-Pontes M.V."/>
            <person name="Robinson A.J."/>
            <person name="Andreopoulos B."/>
            <person name="LaButti K."/>
            <person name="Kuo A."/>
            <person name="Mondo S."/>
            <person name="Riley R."/>
            <person name="Otillar R."/>
            <person name="Haridas S."/>
            <person name="Lipzen A."/>
            <person name="Grimwood J."/>
            <person name="Schmutz J."/>
            <person name="Clum A."/>
            <person name="Reid I.D."/>
            <person name="Moisan M.C."/>
            <person name="Butler G."/>
            <person name="Nguyen T.T.M."/>
            <person name="Dewar K."/>
            <person name="Conant G."/>
            <person name="Drula E."/>
            <person name="Henrissat B."/>
            <person name="Hansel C."/>
            <person name="Singer S."/>
            <person name="Hutchinson M.I."/>
            <person name="de Vries R.P."/>
            <person name="Natvig D.O."/>
            <person name="Powell A.J."/>
            <person name="Tsang A."/>
            <person name="Grigoriev I.V."/>
        </authorList>
    </citation>
    <scope>NUCLEOTIDE SEQUENCE [LARGE SCALE GENOMIC DNA]</scope>
    <source>
        <strain evidence="1 2">CBS 494.80</strain>
    </source>
</reference>
<protein>
    <submittedName>
        <fullName evidence="1">Uncharacterized protein</fullName>
    </submittedName>
</protein>
<comment type="caution">
    <text evidence="1">The sequence shown here is derived from an EMBL/GenBank/DDBJ whole genome shotgun (WGS) entry which is preliminary data.</text>
</comment>
<evidence type="ECO:0000313" key="1">
    <source>
        <dbReference type="EMBL" id="KAL2066726.1"/>
    </source>
</evidence>